<organism evidence="2 3">
    <name type="scientific">Geodermatophilus dictyosporus</name>
    <dbReference type="NCBI Taxonomy" id="1523247"/>
    <lineage>
        <taxon>Bacteria</taxon>
        <taxon>Bacillati</taxon>
        <taxon>Actinomycetota</taxon>
        <taxon>Actinomycetes</taxon>
        <taxon>Geodermatophilales</taxon>
        <taxon>Geodermatophilaceae</taxon>
        <taxon>Geodermatophilus</taxon>
    </lineage>
</organism>
<protein>
    <submittedName>
        <fullName evidence="2">LGFP repeat-containing protein</fullName>
    </submittedName>
</protein>
<dbReference type="InterPro" id="IPR013207">
    <property type="entry name" value="LGFP"/>
</dbReference>
<dbReference type="Pfam" id="PF08310">
    <property type="entry name" value="LGFP"/>
    <property type="match status" value="8"/>
</dbReference>
<dbReference type="Pfam" id="PF10462">
    <property type="entry name" value="Peptidase_M66"/>
    <property type="match status" value="1"/>
</dbReference>
<dbReference type="Proteomes" id="UP000198857">
    <property type="component" value="Unassembled WGS sequence"/>
</dbReference>
<dbReference type="AlphaFoldDB" id="A0A1I5LD60"/>
<dbReference type="GO" id="GO:0008237">
    <property type="term" value="F:metallopeptidase activity"/>
    <property type="evidence" value="ECO:0007669"/>
    <property type="project" value="InterPro"/>
</dbReference>
<evidence type="ECO:0000313" key="3">
    <source>
        <dbReference type="Proteomes" id="UP000198857"/>
    </source>
</evidence>
<dbReference type="STRING" id="1523247.SAMN05660464_1668"/>
<gene>
    <name evidence="2" type="ORF">SAMN05660464_1668</name>
</gene>
<evidence type="ECO:0000256" key="1">
    <source>
        <dbReference type="SAM" id="SignalP"/>
    </source>
</evidence>
<accession>A0A1I5LD60</accession>
<keyword evidence="1" id="KW-0732">Signal</keyword>
<proteinExistence type="predicted"/>
<sequence>MPLAARPRPSRLLALAALTVALTPVLLAGPAAAEDPAAPAEVAAGDVVVGELVQAWADPEHPGPAAAPAPEHTDEGLLSWIDVPDGESVRVPTEDVADLDVGATVEVTVGGEVRDEAAVEQGLAPAREVVDAQVVAPAETAATTAPHTNGVTVVMVQPGGQPRDGTTLADVVAAVDGPVRQFWHEQSNGAITVAVTAQHDWISTTADCRTPSALWQEVAGHPTVGWAGDPGEHLLVYVPYATPYCSYGLGTIGSGVGDGGLVYVQDTTTSVIAHELGHNFGLGHSSAVQCDASPESAPCRTTEYWDFYDVMGISWDQVGSLNAPHAERLGLLPSSAQRTVSASVQGGTFVLAPMGGRSGTRVLALTAGSTRYWVEYRAAVGRDSWLSDPWTNYGLQPGVLVHVDGPGPTSDTSLLLDSTPAAQADWDADEQTVLPEGSSIALGAGFSLSVTSASASGATVDVRTAAGGPAPETPIGALHRQLGGASGRLGSPTTAERCGLRDGGCLQEFQGGSIYWSPATGARVVDGDIRARWGQLGWENGYYGYPVADARCGLRDGGCLQLFQGGSIYWTPALGAVAVDGAIRARWGQLGWENGYYGYPVANARCGLRDGGCLQLFQGGSVYWTAATGAVAIDGAIRARWGQLGWENGRYGYAVANARCGLRDGGCLQQFQGGSVYWTAATGAVAIDGDIRTRWGQLGWENGHYGYPQANARCGLVGLGCVQQFQGGSVYWTPATGAVAIDGDIRTRWGQLGWENGHYGYPQANARCGLVGLGCVQQFQGGSVYWTPATGAVAIDGDIRTRWGQLGWENGYYGYPQAGARCGLRDGGCLQQFLRGSVYWSPATGAQAIDGAIRRHWGQRGYENGPLGYPVAGAVRLPNGDASQRFQGGTLLWSAATGQVRAY</sequence>
<name>A0A1I5LD60_9ACTN</name>
<dbReference type="EMBL" id="FOWQ01000002">
    <property type="protein sequence ID" value="SFO94796.1"/>
    <property type="molecule type" value="Genomic_DNA"/>
</dbReference>
<feature type="signal peptide" evidence="1">
    <location>
        <begin position="1"/>
        <end position="33"/>
    </location>
</feature>
<reference evidence="3" key="1">
    <citation type="submission" date="2016-10" db="EMBL/GenBank/DDBJ databases">
        <authorList>
            <person name="Varghese N."/>
            <person name="Submissions S."/>
        </authorList>
    </citation>
    <scope>NUCLEOTIDE SEQUENCE [LARGE SCALE GENOMIC DNA]</scope>
    <source>
        <strain evidence="3">DSM 44208</strain>
    </source>
</reference>
<dbReference type="SUPFAM" id="SSF55486">
    <property type="entry name" value="Metalloproteases ('zincins'), catalytic domain"/>
    <property type="match status" value="1"/>
</dbReference>
<dbReference type="Gene3D" id="3.40.390.10">
    <property type="entry name" value="Collagenase (Catalytic Domain)"/>
    <property type="match status" value="1"/>
</dbReference>
<dbReference type="RefSeq" id="WP_091108563.1">
    <property type="nucleotide sequence ID" value="NZ_FOWQ01000002.1"/>
</dbReference>
<feature type="chain" id="PRO_5011762512" evidence="1">
    <location>
        <begin position="34"/>
        <end position="903"/>
    </location>
</feature>
<dbReference type="InterPro" id="IPR024079">
    <property type="entry name" value="MetalloPept_cat_dom_sf"/>
</dbReference>
<keyword evidence="3" id="KW-1185">Reference proteome</keyword>
<evidence type="ECO:0000313" key="2">
    <source>
        <dbReference type="EMBL" id="SFO94796.1"/>
    </source>
</evidence>